<dbReference type="InterPro" id="IPR002903">
    <property type="entry name" value="RsmH"/>
</dbReference>
<evidence type="ECO:0000256" key="4">
    <source>
        <dbReference type="ARBA" id="ARBA00022679"/>
    </source>
</evidence>
<organism evidence="8 9">
    <name type="scientific">Nesterenkonia aerolata</name>
    <dbReference type="NCBI Taxonomy" id="3074079"/>
    <lineage>
        <taxon>Bacteria</taxon>
        <taxon>Bacillati</taxon>
        <taxon>Actinomycetota</taxon>
        <taxon>Actinomycetes</taxon>
        <taxon>Micrococcales</taxon>
        <taxon>Micrococcaceae</taxon>
        <taxon>Nesterenkonia</taxon>
    </lineage>
</organism>
<sequence>MAEGTAAAKHVPVMLRRCVELLTPGIAALREQGQIPVIVDATLGMGGHTEAILAADSDVVVIGLDRDPQALELASERLAVYTGRFRPVHAVFDHIGEVLDQQLPQIAASHGRAAGTAGILFDLGVSSLQLDEAERGFAYSYDAPLDMRMNSSADSEEITAAELLATAEESELRRIISDYGEERFAGRIAAGVVAARAKAPVTTTAQLAALVDAAVPAAAKRTGGHPAKRTFQALRIAVNRELEVLSAAIPAAMDALDVAGRLVVLSYHSLEDRPVKRAIAARTSSSAPVGLPVELEEHRPTFRAVTRGAETPDSQESDNNPRASSAKLRAAEKIRDDRGRGGVPQRATGRRKRSA</sequence>
<name>A0ABU2DPN3_9MICC</name>
<evidence type="ECO:0000256" key="5">
    <source>
        <dbReference type="ARBA" id="ARBA00022691"/>
    </source>
</evidence>
<dbReference type="Proteomes" id="UP001251870">
    <property type="component" value="Unassembled WGS sequence"/>
</dbReference>
<dbReference type="PANTHER" id="PTHR11265:SF0">
    <property type="entry name" value="12S RRNA N4-METHYLCYTIDINE METHYLTRANSFERASE"/>
    <property type="match status" value="1"/>
</dbReference>
<evidence type="ECO:0000256" key="2">
    <source>
        <dbReference type="ARBA" id="ARBA00022552"/>
    </source>
</evidence>
<comment type="caution">
    <text evidence="8">The sequence shown here is derived from an EMBL/GenBank/DDBJ whole genome shotgun (WGS) entry which is preliminary data.</text>
</comment>
<comment type="catalytic activity">
    <reaction evidence="6">
        <text>cytidine(1402) in 16S rRNA + S-adenosyl-L-methionine = N(4)-methylcytidine(1402) in 16S rRNA + S-adenosyl-L-homocysteine + H(+)</text>
        <dbReference type="Rhea" id="RHEA:42928"/>
        <dbReference type="Rhea" id="RHEA-COMP:10286"/>
        <dbReference type="Rhea" id="RHEA-COMP:10287"/>
        <dbReference type="ChEBI" id="CHEBI:15378"/>
        <dbReference type="ChEBI" id="CHEBI:57856"/>
        <dbReference type="ChEBI" id="CHEBI:59789"/>
        <dbReference type="ChEBI" id="CHEBI:74506"/>
        <dbReference type="ChEBI" id="CHEBI:82748"/>
        <dbReference type="EC" id="2.1.1.199"/>
    </reaction>
</comment>
<dbReference type="PANTHER" id="PTHR11265">
    <property type="entry name" value="S-ADENOSYL-METHYLTRANSFERASE MRAW"/>
    <property type="match status" value="1"/>
</dbReference>
<dbReference type="SUPFAM" id="SSF53335">
    <property type="entry name" value="S-adenosyl-L-methionine-dependent methyltransferases"/>
    <property type="match status" value="1"/>
</dbReference>
<dbReference type="Gene3D" id="3.40.50.150">
    <property type="entry name" value="Vaccinia Virus protein VP39"/>
    <property type="match status" value="1"/>
</dbReference>
<feature type="binding site" evidence="6">
    <location>
        <begin position="46"/>
        <end position="48"/>
    </location>
    <ligand>
        <name>S-adenosyl-L-methionine</name>
        <dbReference type="ChEBI" id="CHEBI:59789"/>
    </ligand>
</feature>
<keyword evidence="4 6" id="KW-0808">Transferase</keyword>
<comment type="subcellular location">
    <subcellularLocation>
        <location evidence="6">Cytoplasm</location>
    </subcellularLocation>
</comment>
<dbReference type="Pfam" id="PF01795">
    <property type="entry name" value="Methyltransf_5"/>
    <property type="match status" value="1"/>
</dbReference>
<feature type="region of interest" description="Disordered" evidence="7">
    <location>
        <begin position="282"/>
        <end position="355"/>
    </location>
</feature>
<comment type="similarity">
    <text evidence="1 6">Belongs to the methyltransferase superfamily. RsmH family.</text>
</comment>
<evidence type="ECO:0000256" key="6">
    <source>
        <dbReference type="HAMAP-Rule" id="MF_01007"/>
    </source>
</evidence>
<dbReference type="EC" id="2.1.1.199" evidence="6"/>
<dbReference type="GO" id="GO:0008168">
    <property type="term" value="F:methyltransferase activity"/>
    <property type="evidence" value="ECO:0007669"/>
    <property type="project" value="UniProtKB-KW"/>
</dbReference>
<dbReference type="RefSeq" id="WP_310547465.1">
    <property type="nucleotide sequence ID" value="NZ_JAVKGR010000002.1"/>
</dbReference>
<gene>
    <name evidence="6 8" type="primary">rsmH</name>
    <name evidence="8" type="ORF">RIL96_02655</name>
</gene>
<feature type="binding site" evidence="6">
    <location>
        <position position="129"/>
    </location>
    <ligand>
        <name>S-adenosyl-L-methionine</name>
        <dbReference type="ChEBI" id="CHEBI:59789"/>
    </ligand>
</feature>
<dbReference type="GO" id="GO:0032259">
    <property type="term" value="P:methylation"/>
    <property type="evidence" value="ECO:0007669"/>
    <property type="project" value="UniProtKB-KW"/>
</dbReference>
<feature type="compositionally biased region" description="Basic and acidic residues" evidence="7">
    <location>
        <begin position="329"/>
        <end position="340"/>
    </location>
</feature>
<dbReference type="EMBL" id="JAVKGR010000002">
    <property type="protein sequence ID" value="MDR8018470.1"/>
    <property type="molecule type" value="Genomic_DNA"/>
</dbReference>
<dbReference type="SUPFAM" id="SSF81799">
    <property type="entry name" value="Putative methyltransferase TM0872, insert domain"/>
    <property type="match status" value="1"/>
</dbReference>
<dbReference type="InterPro" id="IPR029063">
    <property type="entry name" value="SAM-dependent_MTases_sf"/>
</dbReference>
<comment type="function">
    <text evidence="6">Specifically methylates the N4 position of cytidine in position 1402 (C1402) of 16S rRNA.</text>
</comment>
<feature type="binding site" evidence="6">
    <location>
        <position position="65"/>
    </location>
    <ligand>
        <name>S-adenosyl-L-methionine</name>
        <dbReference type="ChEBI" id="CHEBI:59789"/>
    </ligand>
</feature>
<dbReference type="InterPro" id="IPR023397">
    <property type="entry name" value="SAM-dep_MeTrfase_MraW_recog"/>
</dbReference>
<reference evidence="8 9" key="1">
    <citation type="submission" date="2023-09" db="EMBL/GenBank/DDBJ databases">
        <title>Description of three actinobacteria isolated from air of manufacturing shop in a pharmaceutical factory.</title>
        <authorList>
            <person name="Zhang D.-F."/>
        </authorList>
    </citation>
    <scope>NUCLEOTIDE SEQUENCE [LARGE SCALE GENOMIC DNA]</scope>
    <source>
        <strain evidence="8 9">LY-0111</strain>
    </source>
</reference>
<evidence type="ECO:0000256" key="3">
    <source>
        <dbReference type="ARBA" id="ARBA00022603"/>
    </source>
</evidence>
<keyword evidence="2 6" id="KW-0698">rRNA processing</keyword>
<feature type="binding site" evidence="6">
    <location>
        <position position="122"/>
    </location>
    <ligand>
        <name>S-adenosyl-L-methionine</name>
        <dbReference type="ChEBI" id="CHEBI:59789"/>
    </ligand>
</feature>
<evidence type="ECO:0000256" key="7">
    <source>
        <dbReference type="SAM" id="MobiDB-lite"/>
    </source>
</evidence>
<dbReference type="HAMAP" id="MF_01007">
    <property type="entry name" value="16SrRNA_methyltr_H"/>
    <property type="match status" value="1"/>
</dbReference>
<feature type="compositionally biased region" description="Polar residues" evidence="7">
    <location>
        <begin position="312"/>
        <end position="323"/>
    </location>
</feature>
<dbReference type="Gene3D" id="1.10.150.170">
    <property type="entry name" value="Putative methyltransferase TM0872, insert domain"/>
    <property type="match status" value="1"/>
</dbReference>
<feature type="binding site" evidence="6">
    <location>
        <position position="92"/>
    </location>
    <ligand>
        <name>S-adenosyl-L-methionine</name>
        <dbReference type="ChEBI" id="CHEBI:59789"/>
    </ligand>
</feature>
<accession>A0ABU2DPN3</accession>
<dbReference type="PIRSF" id="PIRSF004486">
    <property type="entry name" value="MraW"/>
    <property type="match status" value="1"/>
</dbReference>
<protein>
    <recommendedName>
        <fullName evidence="6">Ribosomal RNA small subunit methyltransferase H</fullName>
        <ecNumber evidence="6">2.1.1.199</ecNumber>
    </recommendedName>
    <alternativeName>
        <fullName evidence="6">16S rRNA m(4)C1402 methyltransferase</fullName>
    </alternativeName>
    <alternativeName>
        <fullName evidence="6">rRNA (cytosine-N(4)-)-methyltransferase RsmH</fullName>
    </alternativeName>
</protein>
<evidence type="ECO:0000313" key="9">
    <source>
        <dbReference type="Proteomes" id="UP001251870"/>
    </source>
</evidence>
<evidence type="ECO:0000313" key="8">
    <source>
        <dbReference type="EMBL" id="MDR8018470.1"/>
    </source>
</evidence>
<keyword evidence="5 6" id="KW-0949">S-adenosyl-L-methionine</keyword>
<keyword evidence="9" id="KW-1185">Reference proteome</keyword>
<evidence type="ECO:0000256" key="1">
    <source>
        <dbReference type="ARBA" id="ARBA00010396"/>
    </source>
</evidence>
<keyword evidence="6" id="KW-0963">Cytoplasm</keyword>
<dbReference type="NCBIfam" id="TIGR00006">
    <property type="entry name" value="16S rRNA (cytosine(1402)-N(4))-methyltransferase RsmH"/>
    <property type="match status" value="1"/>
</dbReference>
<proteinExistence type="inferred from homology"/>
<keyword evidence="3 6" id="KW-0489">Methyltransferase</keyword>